<dbReference type="EMBL" id="UOEA01000093">
    <property type="protein sequence ID" value="VAV85668.1"/>
    <property type="molecule type" value="Genomic_DNA"/>
</dbReference>
<reference evidence="1" key="1">
    <citation type="submission" date="2018-06" db="EMBL/GenBank/DDBJ databases">
        <authorList>
            <person name="Zhirakovskaya E."/>
        </authorList>
    </citation>
    <scope>NUCLEOTIDE SEQUENCE</scope>
</reference>
<organism evidence="1">
    <name type="scientific">hydrothermal vent metagenome</name>
    <dbReference type="NCBI Taxonomy" id="652676"/>
    <lineage>
        <taxon>unclassified sequences</taxon>
        <taxon>metagenomes</taxon>
        <taxon>ecological metagenomes</taxon>
    </lineage>
</organism>
<accession>A0A3B0RCE5</accession>
<dbReference type="Pfam" id="PF02580">
    <property type="entry name" value="Tyr_Deacylase"/>
    <property type="match status" value="1"/>
</dbReference>
<proteinExistence type="predicted"/>
<dbReference type="EC" id="3.1.1.96" evidence="1"/>
<dbReference type="Gene3D" id="3.50.80.10">
    <property type="entry name" value="D-tyrosyl-tRNA(Tyr) deacylase"/>
    <property type="match status" value="1"/>
</dbReference>
<gene>
    <name evidence="1" type="ORF">MNBD_DELTA01-2024</name>
</gene>
<dbReference type="InterPro" id="IPR023509">
    <property type="entry name" value="DTD-like_sf"/>
</dbReference>
<sequence length="84" mass="8571">MQRVKEASVSVDGELLSSIGTGLLALVGAKEGDSVADADYIASKISGLRIFPDAEGKMNLTCTEAGGATTCGGAESINKVRYCT</sequence>
<dbReference type="AlphaFoldDB" id="A0A3B0RCE5"/>
<dbReference type="GO" id="GO:0051499">
    <property type="term" value="F:D-aminoacyl-tRNA deacylase activity"/>
    <property type="evidence" value="ECO:0007669"/>
    <property type="project" value="UniProtKB-EC"/>
</dbReference>
<dbReference type="GO" id="GO:0005737">
    <property type="term" value="C:cytoplasm"/>
    <property type="evidence" value="ECO:0007669"/>
    <property type="project" value="InterPro"/>
</dbReference>
<evidence type="ECO:0000313" key="1">
    <source>
        <dbReference type="EMBL" id="VAV85668.1"/>
    </source>
</evidence>
<dbReference type="SUPFAM" id="SSF69500">
    <property type="entry name" value="DTD-like"/>
    <property type="match status" value="1"/>
</dbReference>
<keyword evidence="1" id="KW-0378">Hydrolase</keyword>
<dbReference type="InterPro" id="IPR003732">
    <property type="entry name" value="Daa-tRNA_deacyls_DTD"/>
</dbReference>
<name>A0A3B0RCE5_9ZZZZ</name>
<protein>
    <submittedName>
        <fullName evidence="1">D-aminoacyl-tRNA deacylase</fullName>
        <ecNumber evidence="1">3.1.1.96</ecNumber>
    </submittedName>
</protein>